<evidence type="ECO:0000313" key="1">
    <source>
        <dbReference type="EMBL" id="OHB09051.1"/>
    </source>
</evidence>
<dbReference type="SUPFAM" id="SSF53756">
    <property type="entry name" value="UDP-Glycosyltransferase/glycogen phosphorylase"/>
    <property type="match status" value="1"/>
</dbReference>
<name>A0A1G2UI03_9BACT</name>
<dbReference type="Pfam" id="PF13692">
    <property type="entry name" value="Glyco_trans_1_4"/>
    <property type="match status" value="1"/>
</dbReference>
<proteinExistence type="predicted"/>
<evidence type="ECO:0008006" key="3">
    <source>
        <dbReference type="Google" id="ProtNLM"/>
    </source>
</evidence>
<evidence type="ECO:0000313" key="2">
    <source>
        <dbReference type="Proteomes" id="UP000177096"/>
    </source>
</evidence>
<dbReference type="PANTHER" id="PTHR45947">
    <property type="entry name" value="SULFOQUINOVOSYL TRANSFERASE SQD2"/>
    <property type="match status" value="1"/>
</dbReference>
<accession>A0A1G2UI03</accession>
<organism evidence="1 2">
    <name type="scientific">Candidatus Zambryskibacteria bacterium RIFCSPLOWO2_02_FULL_39_14</name>
    <dbReference type="NCBI Taxonomy" id="1802769"/>
    <lineage>
        <taxon>Bacteria</taxon>
        <taxon>Candidatus Zambryskiibacteriota</taxon>
    </lineage>
</organism>
<dbReference type="Gene3D" id="3.40.50.2000">
    <property type="entry name" value="Glycogen Phosphorylase B"/>
    <property type="match status" value="2"/>
</dbReference>
<comment type="caution">
    <text evidence="1">The sequence shown here is derived from an EMBL/GenBank/DDBJ whole genome shotgun (WGS) entry which is preliminary data.</text>
</comment>
<protein>
    <recommendedName>
        <fullName evidence="3">Glycosyl transferase family 1 domain-containing protein</fullName>
    </recommendedName>
</protein>
<dbReference type="GO" id="GO:0016757">
    <property type="term" value="F:glycosyltransferase activity"/>
    <property type="evidence" value="ECO:0007669"/>
    <property type="project" value="TreeGrafter"/>
</dbReference>
<dbReference type="EMBL" id="MHWM01000012">
    <property type="protein sequence ID" value="OHB09051.1"/>
    <property type="molecule type" value="Genomic_DNA"/>
</dbReference>
<dbReference type="AlphaFoldDB" id="A0A1G2UI03"/>
<gene>
    <name evidence="1" type="ORF">A3I86_00150</name>
</gene>
<sequence>MNKRLKSNSMKIIYIANTVLPTGRAHGAQIVKTCEALSDAGVDLELIVTNRKTPIRESVFEYYGARENFKITKAWCIDTVHLGWLGFWFEQLTFASSVIIHTMLKDELFFTRDEFIACCLKLLGKRVIWEAHIGQKNIFARFLVKTNTKMIVISHGLEKLYLEYGVRSENIRVIPDGVDLNQFGKQISQEEARRTINVEKDMKLIVYTGSRQVGKGVETLVEAGALLGDLAQVMIVSNKHYLEIPQYLAAADVLVIPNSAKDKVSHLYTSPMKLFEYMASGRPIVASNLPSIREVLDDSTAYFFEPDNPESLAEIVTYVLNDPKAIEKTKRAKEQALEYTWEKRAKKIIEFISK</sequence>
<dbReference type="InterPro" id="IPR050194">
    <property type="entry name" value="Glycosyltransferase_grp1"/>
</dbReference>
<reference evidence="1 2" key="1">
    <citation type="journal article" date="2016" name="Nat. Commun.">
        <title>Thousands of microbial genomes shed light on interconnected biogeochemical processes in an aquifer system.</title>
        <authorList>
            <person name="Anantharaman K."/>
            <person name="Brown C.T."/>
            <person name="Hug L.A."/>
            <person name="Sharon I."/>
            <person name="Castelle C.J."/>
            <person name="Probst A.J."/>
            <person name="Thomas B.C."/>
            <person name="Singh A."/>
            <person name="Wilkins M.J."/>
            <person name="Karaoz U."/>
            <person name="Brodie E.L."/>
            <person name="Williams K.H."/>
            <person name="Hubbard S.S."/>
            <person name="Banfield J.F."/>
        </authorList>
    </citation>
    <scope>NUCLEOTIDE SEQUENCE [LARGE SCALE GENOMIC DNA]</scope>
</reference>
<dbReference type="Proteomes" id="UP000177096">
    <property type="component" value="Unassembled WGS sequence"/>
</dbReference>
<dbReference type="PANTHER" id="PTHR45947:SF3">
    <property type="entry name" value="SULFOQUINOVOSYL TRANSFERASE SQD2"/>
    <property type="match status" value="1"/>
</dbReference>